<dbReference type="GO" id="GO:0016491">
    <property type="term" value="F:oxidoreductase activity"/>
    <property type="evidence" value="ECO:0007669"/>
    <property type="project" value="InterPro"/>
</dbReference>
<dbReference type="Proteomes" id="UP000186917">
    <property type="component" value="Unassembled WGS sequence"/>
</dbReference>
<dbReference type="InterPro" id="IPR000415">
    <property type="entry name" value="Nitroreductase-like"/>
</dbReference>
<accession>A0A173MC99</accession>
<protein>
    <submittedName>
        <fullName evidence="2">Nitroreductase family protein</fullName>
    </submittedName>
</protein>
<evidence type="ECO:0000313" key="2">
    <source>
        <dbReference type="EMBL" id="SIT34184.1"/>
    </source>
</evidence>
<name>A0A173MC99_9BACT</name>
<dbReference type="EMBL" id="FTOR01000015">
    <property type="protein sequence ID" value="SIT34184.1"/>
    <property type="molecule type" value="Genomic_DNA"/>
</dbReference>
<proteinExistence type="predicted"/>
<sequence length="192" mass="21199">MLLTSTKNQNGKIDFVLNAAQRLADSYGLQPLKILVVKDNAVKKTLLPFIKREKVSVEESYYIVFAIWSIISEEKIDAYISDIATARHASPALLREDKKNVIRAVSKLNEEGKKWAAKQADIAVQNLLKAAAQVNVTAFVEEIDIAGFNQVLHLPVQGLQAVGAVSLQVTPARSLSETFVNTVTRKEVLELI</sequence>
<reference evidence="3" key="1">
    <citation type="submission" date="2017-01" db="EMBL/GenBank/DDBJ databases">
        <authorList>
            <person name="Varghese N."/>
            <person name="Submissions S."/>
        </authorList>
    </citation>
    <scope>NUCLEOTIDE SEQUENCE [LARGE SCALE GENOMIC DNA]</scope>
    <source>
        <strain evidence="3">DSM 21054</strain>
    </source>
</reference>
<dbReference type="Gene3D" id="3.40.109.10">
    <property type="entry name" value="NADH Oxidase"/>
    <property type="match status" value="1"/>
</dbReference>
<dbReference type="OrthoDB" id="9809288at2"/>
<feature type="domain" description="Nitroreductase" evidence="1">
    <location>
        <begin position="13"/>
        <end position="163"/>
    </location>
</feature>
<dbReference type="Pfam" id="PF00881">
    <property type="entry name" value="Nitroreductase"/>
    <property type="match status" value="1"/>
</dbReference>
<organism evidence="2 3">
    <name type="scientific">Filimonas lacunae</name>
    <dbReference type="NCBI Taxonomy" id="477680"/>
    <lineage>
        <taxon>Bacteria</taxon>
        <taxon>Pseudomonadati</taxon>
        <taxon>Bacteroidota</taxon>
        <taxon>Chitinophagia</taxon>
        <taxon>Chitinophagales</taxon>
        <taxon>Chitinophagaceae</taxon>
        <taxon>Filimonas</taxon>
    </lineage>
</organism>
<dbReference type="InterPro" id="IPR029479">
    <property type="entry name" value="Nitroreductase"/>
</dbReference>
<evidence type="ECO:0000259" key="1">
    <source>
        <dbReference type="Pfam" id="PF00881"/>
    </source>
</evidence>
<dbReference type="STRING" id="477680.SAMN05421788_11530"/>
<gene>
    <name evidence="2" type="ORF">SAMN05421788_11530</name>
</gene>
<evidence type="ECO:0000313" key="3">
    <source>
        <dbReference type="Proteomes" id="UP000186917"/>
    </source>
</evidence>
<dbReference type="SUPFAM" id="SSF55469">
    <property type="entry name" value="FMN-dependent nitroreductase-like"/>
    <property type="match status" value="1"/>
</dbReference>
<keyword evidence="3" id="KW-1185">Reference proteome</keyword>
<dbReference type="KEGG" id="fln:FLA_1137"/>
<dbReference type="RefSeq" id="WP_076382601.1">
    <property type="nucleotide sequence ID" value="NZ_AP017422.1"/>
</dbReference>
<dbReference type="AlphaFoldDB" id="A0A173MC99"/>